<dbReference type="InterPro" id="IPR015927">
    <property type="entry name" value="Peptidase_S24_S26A/B/C"/>
</dbReference>
<dbReference type="KEGG" id="vpn:A21D_03554"/>
<dbReference type="EMBL" id="CP018622">
    <property type="protein sequence ID" value="AUJ26588.1"/>
    <property type="molecule type" value="Genomic_DNA"/>
</dbReference>
<protein>
    <submittedName>
        <fullName evidence="5">LexA repressor</fullName>
    </submittedName>
</protein>
<reference evidence="6" key="1">
    <citation type="submission" date="2016-11" db="EMBL/GenBank/DDBJ databases">
        <title>Complete genome sequence of Virgibacillus pantothenticus 21D, a halophilic bacterium isolated from the deep hypersaline anoxic basin Discovery in the Mediterranean Sea.</title>
        <authorList>
            <person name="Zeaiter Z."/>
            <person name="Booth J.M."/>
            <person name="Prosdocimi E.M."/>
            <person name="Mapelli F."/>
            <person name="Fusi M."/>
            <person name="Daffonchio D."/>
            <person name="Borin S."/>
            <person name="Crotti E."/>
        </authorList>
    </citation>
    <scope>NUCLEOTIDE SEQUENCE [LARGE SCALE GENOMIC DNA]</scope>
    <source>
        <strain evidence="6">21D</strain>
    </source>
</reference>
<dbReference type="SUPFAM" id="SSF47413">
    <property type="entry name" value="lambda repressor-like DNA-binding domains"/>
    <property type="match status" value="1"/>
</dbReference>
<dbReference type="CDD" id="cd06529">
    <property type="entry name" value="S24_LexA-like"/>
    <property type="match status" value="1"/>
</dbReference>
<dbReference type="InterPro" id="IPR010982">
    <property type="entry name" value="Lambda_DNA-bd_dom_sf"/>
</dbReference>
<dbReference type="CDD" id="cd00093">
    <property type="entry name" value="HTH_XRE"/>
    <property type="match status" value="1"/>
</dbReference>
<dbReference type="PROSITE" id="PS50943">
    <property type="entry name" value="HTH_CROC1"/>
    <property type="match status" value="1"/>
</dbReference>
<dbReference type="Gene3D" id="2.10.109.10">
    <property type="entry name" value="Umud Fragment, subunit A"/>
    <property type="match status" value="1"/>
</dbReference>
<feature type="domain" description="HTH cro/C1-type" evidence="4">
    <location>
        <begin position="7"/>
        <end position="62"/>
    </location>
</feature>
<dbReference type="InterPro" id="IPR001387">
    <property type="entry name" value="Cro/C1-type_HTH"/>
</dbReference>
<sequence>MKIGDRIRKRRKELKLSVEQLAEMLGKNRATVYRYESSEIENMPIDIIQPLAKALKVSPAYLMGWEQFDNDNNIIREDRATYNYYPQSISAGLPLRVDGITEATKIQVPDSVMGKWAGDREIFMMKVNGESMNKKIPHNSLIAVKPIEAYNLKQGDIVVYSDGGDYSVKHYFRDGDRIIFRPDSHDQRFYDYITNIDNENLIIHGKVVVYIVELN</sequence>
<accession>A0A2K9J3R1</accession>
<dbReference type="Pfam" id="PF01381">
    <property type="entry name" value="HTH_3"/>
    <property type="match status" value="1"/>
</dbReference>
<evidence type="ECO:0000259" key="4">
    <source>
        <dbReference type="PROSITE" id="PS50943"/>
    </source>
</evidence>
<organism evidence="5 6">
    <name type="scientific">Virgibacillus dokdonensis</name>
    <dbReference type="NCBI Taxonomy" id="302167"/>
    <lineage>
        <taxon>Bacteria</taxon>
        <taxon>Bacillati</taxon>
        <taxon>Bacillota</taxon>
        <taxon>Bacilli</taxon>
        <taxon>Bacillales</taxon>
        <taxon>Bacillaceae</taxon>
        <taxon>Virgibacillus</taxon>
    </lineage>
</organism>
<keyword evidence="2" id="KW-0238">DNA-binding</keyword>
<evidence type="ECO:0000313" key="5">
    <source>
        <dbReference type="EMBL" id="AUJ26588.1"/>
    </source>
</evidence>
<dbReference type="InterPro" id="IPR036286">
    <property type="entry name" value="LexA/Signal_pep-like_sf"/>
</dbReference>
<dbReference type="SMART" id="SM00530">
    <property type="entry name" value="HTH_XRE"/>
    <property type="match status" value="1"/>
</dbReference>
<gene>
    <name evidence="5" type="ORF">A21D_03554</name>
</gene>
<name>A0A2K9J3R1_9BACI</name>
<evidence type="ECO:0000313" key="6">
    <source>
        <dbReference type="Proteomes" id="UP000234237"/>
    </source>
</evidence>
<dbReference type="PANTHER" id="PTHR40661">
    <property type="match status" value="1"/>
</dbReference>
<evidence type="ECO:0000256" key="1">
    <source>
        <dbReference type="ARBA" id="ARBA00023015"/>
    </source>
</evidence>
<dbReference type="Pfam" id="PF00717">
    <property type="entry name" value="Peptidase_S24"/>
    <property type="match status" value="1"/>
</dbReference>
<dbReference type="Gene3D" id="1.10.260.40">
    <property type="entry name" value="lambda repressor-like DNA-binding domains"/>
    <property type="match status" value="1"/>
</dbReference>
<keyword evidence="3" id="KW-0804">Transcription</keyword>
<evidence type="ECO:0000256" key="3">
    <source>
        <dbReference type="ARBA" id="ARBA00023163"/>
    </source>
</evidence>
<evidence type="ECO:0000256" key="2">
    <source>
        <dbReference type="ARBA" id="ARBA00023125"/>
    </source>
</evidence>
<dbReference type="InterPro" id="IPR039418">
    <property type="entry name" value="LexA-like"/>
</dbReference>
<proteinExistence type="predicted"/>
<dbReference type="PANTHER" id="PTHR40661:SF1">
    <property type="entry name" value="HTH CRO_C1-TYPE DOMAIN-CONTAINING PROTEIN"/>
    <property type="match status" value="1"/>
</dbReference>
<keyword evidence="1" id="KW-0805">Transcription regulation</keyword>
<dbReference type="GO" id="GO:0003677">
    <property type="term" value="F:DNA binding"/>
    <property type="evidence" value="ECO:0007669"/>
    <property type="project" value="UniProtKB-KW"/>
</dbReference>
<dbReference type="AlphaFoldDB" id="A0A2K9J3R1"/>
<dbReference type="SUPFAM" id="SSF51306">
    <property type="entry name" value="LexA/Signal peptidase"/>
    <property type="match status" value="1"/>
</dbReference>
<dbReference type="Proteomes" id="UP000234237">
    <property type="component" value="Chromosome"/>
</dbReference>